<dbReference type="GeneID" id="78231169"/>
<dbReference type="Pfam" id="PF00440">
    <property type="entry name" value="TetR_N"/>
    <property type="match status" value="1"/>
</dbReference>
<feature type="domain" description="HTH tetR-type" evidence="3">
    <location>
        <begin position="3"/>
        <end position="65"/>
    </location>
</feature>
<evidence type="ECO:0000259" key="3">
    <source>
        <dbReference type="PROSITE" id="PS50977"/>
    </source>
</evidence>
<dbReference type="InterPro" id="IPR001647">
    <property type="entry name" value="HTH_TetR"/>
</dbReference>
<dbReference type="InterPro" id="IPR009057">
    <property type="entry name" value="Homeodomain-like_sf"/>
</dbReference>
<gene>
    <name evidence="4" type="ORF">HMPREF9488_01566</name>
</gene>
<dbReference type="SUPFAM" id="SSF46689">
    <property type="entry name" value="Homeodomain-like"/>
    <property type="match status" value="1"/>
</dbReference>
<dbReference type="Gene3D" id="1.10.357.10">
    <property type="entry name" value="Tetracycline Repressor, domain 2"/>
    <property type="match status" value="1"/>
</dbReference>
<dbReference type="HOGENOM" id="CLU_119418_0_0_9"/>
<feature type="DNA-binding region" description="H-T-H motif" evidence="2">
    <location>
        <begin position="28"/>
        <end position="47"/>
    </location>
</feature>
<dbReference type="EMBL" id="ADKX01000030">
    <property type="protein sequence ID" value="EFW04984.1"/>
    <property type="molecule type" value="Genomic_DNA"/>
</dbReference>
<dbReference type="eggNOG" id="COG1309">
    <property type="taxonomic scope" value="Bacteria"/>
</dbReference>
<dbReference type="STRING" id="100884.GCA_000269565_03410"/>
<dbReference type="OrthoDB" id="9789566at2"/>
<keyword evidence="5" id="KW-1185">Reference proteome</keyword>
<dbReference type="GO" id="GO:0003677">
    <property type="term" value="F:DNA binding"/>
    <property type="evidence" value="ECO:0007669"/>
    <property type="project" value="UniProtKB-UniRule"/>
</dbReference>
<reference evidence="4 5" key="1">
    <citation type="submission" date="2010-12" db="EMBL/GenBank/DDBJ databases">
        <title>The Genome Sequence of Coprobacillus sp. strain 29_1.</title>
        <authorList>
            <consortium name="The Broad Institute Genome Sequencing Platform"/>
            <person name="Earl A."/>
            <person name="Ward D."/>
            <person name="Feldgarden M."/>
            <person name="Gevers D."/>
            <person name="Daigneault M."/>
            <person name="Sibley C.D."/>
            <person name="White A."/>
            <person name="Strauss J."/>
            <person name="Allen-Vercoe E."/>
            <person name="Young S.K."/>
            <person name="Zeng Q."/>
            <person name="Gargeya S."/>
            <person name="Fitzgerald M."/>
            <person name="Haas B."/>
            <person name="Abouelleil A."/>
            <person name="Alvarado L."/>
            <person name="Arachchi H.M."/>
            <person name="Berlin A."/>
            <person name="Brown A."/>
            <person name="Chapman S.B."/>
            <person name="Chen Z."/>
            <person name="Dunbar C."/>
            <person name="Freedman E."/>
            <person name="Gearin G."/>
            <person name="Gellesch M."/>
            <person name="Goldberg J."/>
            <person name="Griggs A."/>
            <person name="Gujja S."/>
            <person name="Heilman E."/>
            <person name="Heiman D."/>
            <person name="Howarth C."/>
            <person name="Larson L."/>
            <person name="Lui A."/>
            <person name="MacDonald P.J.P."/>
            <person name="Mehta T."/>
            <person name="Montmayeur A."/>
            <person name="Murphy C."/>
            <person name="Neiman D."/>
            <person name="Pearson M."/>
            <person name="Priest M."/>
            <person name="Roberts A."/>
            <person name="Saif S."/>
            <person name="Shea T."/>
            <person name="Shenoy N."/>
            <person name="Sisk P."/>
            <person name="Stolte C."/>
            <person name="Sykes S."/>
            <person name="White J."/>
            <person name="Yandava C."/>
            <person name="Nusbaum C."/>
            <person name="Birren B."/>
        </authorList>
    </citation>
    <scope>NUCLEOTIDE SEQUENCE [LARGE SCALE GENOMIC DNA]</scope>
    <source>
        <strain evidence="4 5">29_1</strain>
    </source>
</reference>
<organism evidence="4 5">
    <name type="scientific">Coprobacillus cateniformis</name>
    <dbReference type="NCBI Taxonomy" id="100884"/>
    <lineage>
        <taxon>Bacteria</taxon>
        <taxon>Bacillati</taxon>
        <taxon>Bacillota</taxon>
        <taxon>Erysipelotrichia</taxon>
        <taxon>Erysipelotrichales</taxon>
        <taxon>Coprobacillaceae</taxon>
        <taxon>Coprobacillus</taxon>
    </lineage>
</organism>
<protein>
    <recommendedName>
        <fullName evidence="3">HTH tetR-type domain-containing protein</fullName>
    </recommendedName>
</protein>
<dbReference type="PROSITE" id="PS50977">
    <property type="entry name" value="HTH_TETR_2"/>
    <property type="match status" value="1"/>
</dbReference>
<keyword evidence="1 2" id="KW-0238">DNA-binding</keyword>
<proteinExistence type="predicted"/>
<dbReference type="AlphaFoldDB" id="E7G9X6"/>
<comment type="caution">
    <text evidence="4">The sequence shown here is derived from an EMBL/GenBank/DDBJ whole genome shotgun (WGS) entry which is preliminary data.</text>
</comment>
<evidence type="ECO:0000256" key="2">
    <source>
        <dbReference type="PROSITE-ProRule" id="PRU00335"/>
    </source>
</evidence>
<dbReference type="RefSeq" id="WP_008788674.1">
    <property type="nucleotide sequence ID" value="NZ_AKCB01000003.1"/>
</dbReference>
<accession>E7G9X6</accession>
<dbReference type="PANTHER" id="PTHR43479:SF11">
    <property type="entry name" value="ACREF_ENVCD OPERON REPRESSOR-RELATED"/>
    <property type="match status" value="1"/>
</dbReference>
<dbReference type="PANTHER" id="PTHR43479">
    <property type="entry name" value="ACREF/ENVCD OPERON REPRESSOR-RELATED"/>
    <property type="match status" value="1"/>
</dbReference>
<dbReference type="Proteomes" id="UP000003157">
    <property type="component" value="Unassembled WGS sequence"/>
</dbReference>
<sequence>MKKDTKNLIIDTTIALIQKTDGDPECITNRDISKEAGIAVSQINYHFQTKENLLNQCVQKMVGHMIQGLEGYLTHTADMTSLEKLESILNMIYTYLYENENLALISILTDHKTPTANDNTNQTLNVWKPLIIDICSKNNISNPNLISMLLIQSLQGVFLRTNLIKQELDIDLRNPIERKDFIHKTLEYYFGEIL</sequence>
<name>E7G9X6_9FIRM</name>
<evidence type="ECO:0000256" key="1">
    <source>
        <dbReference type="ARBA" id="ARBA00023125"/>
    </source>
</evidence>
<dbReference type="InterPro" id="IPR050624">
    <property type="entry name" value="HTH-type_Tx_Regulator"/>
</dbReference>
<evidence type="ECO:0000313" key="4">
    <source>
        <dbReference type="EMBL" id="EFW04984.1"/>
    </source>
</evidence>
<evidence type="ECO:0000313" key="5">
    <source>
        <dbReference type="Proteomes" id="UP000003157"/>
    </source>
</evidence>